<evidence type="ECO:0000256" key="1">
    <source>
        <dbReference type="ARBA" id="ARBA00008520"/>
    </source>
</evidence>
<organism evidence="4 5">
    <name type="scientific">Kouleothrix aurantiaca</name>
    <dbReference type="NCBI Taxonomy" id="186479"/>
    <lineage>
        <taxon>Bacteria</taxon>
        <taxon>Bacillati</taxon>
        <taxon>Chloroflexota</taxon>
        <taxon>Chloroflexia</taxon>
        <taxon>Chloroflexales</taxon>
        <taxon>Roseiflexineae</taxon>
        <taxon>Roseiflexaceae</taxon>
        <taxon>Kouleothrix</taxon>
    </lineage>
</organism>
<dbReference type="Proteomes" id="UP000050509">
    <property type="component" value="Unassembled WGS sequence"/>
</dbReference>
<keyword evidence="2" id="KW-0813">Transport</keyword>
<evidence type="ECO:0000313" key="4">
    <source>
        <dbReference type="EMBL" id="KPV51331.1"/>
    </source>
</evidence>
<reference evidence="4 5" key="1">
    <citation type="submission" date="2015-09" db="EMBL/GenBank/DDBJ databases">
        <title>Draft genome sequence of Kouleothrix aurantiaca JCM 19913.</title>
        <authorList>
            <person name="Hemp J."/>
        </authorList>
    </citation>
    <scope>NUCLEOTIDE SEQUENCE [LARGE SCALE GENOMIC DNA]</scope>
    <source>
        <strain evidence="4 5">COM-B</strain>
    </source>
</reference>
<evidence type="ECO:0000256" key="3">
    <source>
        <dbReference type="ARBA" id="ARBA00022729"/>
    </source>
</evidence>
<keyword evidence="3" id="KW-0732">Signal</keyword>
<dbReference type="SUPFAM" id="SSF53850">
    <property type="entry name" value="Periplasmic binding protein-like II"/>
    <property type="match status" value="1"/>
</dbReference>
<dbReference type="InterPro" id="IPR050490">
    <property type="entry name" value="Bact_solute-bd_prot1"/>
</dbReference>
<evidence type="ECO:0000256" key="2">
    <source>
        <dbReference type="ARBA" id="ARBA00022448"/>
    </source>
</evidence>
<evidence type="ECO:0008006" key="6">
    <source>
        <dbReference type="Google" id="ProtNLM"/>
    </source>
</evidence>
<dbReference type="EMBL" id="LJCR01000960">
    <property type="protein sequence ID" value="KPV51331.1"/>
    <property type="molecule type" value="Genomic_DNA"/>
</dbReference>
<sequence>MLWSDINNARQPLLDAFTKETGIKVNSTRVQYNELLNKINTAVQGGGDLDVIEMDTIWTAQFASAGWIDDLTSRIGDNVKKDIPDSAISAVTFQGKLYGMPWFNSAKHLFYNEKLLKDAGFNAPPATLDEFVAQAKAATKQGQWGSVWSWKQSEALICDWVSIMFTKKGAQMLDSNGKAAFNTTGGTEALQWMVDLLYTHKAADPASLEYTEDDVKKAFYTGTVALTYNWEGTLPDGNDPEKSKAAPNVKIGLLPGSADVKSSSINGSEGWAILKVAKNKDAAVKLVEYMVSPAWQKQSAIINGDYPVLASLYSDADLAKKVQDFAVYGEQFKYLAVRPQVVNYTQASDIIQKHLHEALLQKASPKDSMDAAADEVNKVGNTP</sequence>
<comment type="similarity">
    <text evidence="1">Belongs to the bacterial solute-binding protein 1 family.</text>
</comment>
<evidence type="ECO:0000313" key="5">
    <source>
        <dbReference type="Proteomes" id="UP000050509"/>
    </source>
</evidence>
<dbReference type="PANTHER" id="PTHR43649">
    <property type="entry name" value="ARABINOSE-BINDING PROTEIN-RELATED"/>
    <property type="match status" value="1"/>
</dbReference>
<protein>
    <recommendedName>
        <fullName evidence="6">ABC transporter substrate-binding protein</fullName>
    </recommendedName>
</protein>
<proteinExistence type="inferred from homology"/>
<comment type="caution">
    <text evidence="4">The sequence shown here is derived from an EMBL/GenBank/DDBJ whole genome shotgun (WGS) entry which is preliminary data.</text>
</comment>
<gene>
    <name evidence="4" type="ORF">SE17_21805</name>
</gene>
<dbReference type="PANTHER" id="PTHR43649:SF34">
    <property type="entry name" value="ABC TRANSPORTER PERIPLASMIC-BINDING PROTEIN YCJN-RELATED"/>
    <property type="match status" value="1"/>
</dbReference>
<dbReference type="Pfam" id="PF01547">
    <property type="entry name" value="SBP_bac_1"/>
    <property type="match status" value="1"/>
</dbReference>
<dbReference type="AlphaFoldDB" id="A0A0P9HAF2"/>
<keyword evidence="5" id="KW-1185">Reference proteome</keyword>
<dbReference type="InterPro" id="IPR006059">
    <property type="entry name" value="SBP"/>
</dbReference>
<name>A0A0P9HAF2_9CHLR</name>
<dbReference type="Gene3D" id="3.40.190.10">
    <property type="entry name" value="Periplasmic binding protein-like II"/>
    <property type="match status" value="2"/>
</dbReference>
<accession>A0A0P9HAF2</accession>